<comment type="caution">
    <text evidence="1">The sequence shown here is derived from an EMBL/GenBank/DDBJ whole genome shotgun (WGS) entry which is preliminary data.</text>
</comment>
<proteinExistence type="predicted"/>
<name>A0A9X3MU76_9ACTN</name>
<sequence length="94" mass="10069">MQLPVLVPIEHRGELVALVSTRRTHIVSPRLLAAPTGDADLLFVALMCACCAEVLAGRIPGPYTDALGRDWAQRALDASTQRTEATRDITSSGL</sequence>
<protein>
    <submittedName>
        <fullName evidence="1">Uncharacterized protein</fullName>
    </submittedName>
</protein>
<keyword evidence="2" id="KW-1185">Reference proteome</keyword>
<dbReference type="EMBL" id="JAPDOD010000011">
    <property type="protein sequence ID" value="MDA0161330.1"/>
    <property type="molecule type" value="Genomic_DNA"/>
</dbReference>
<evidence type="ECO:0000313" key="2">
    <source>
        <dbReference type="Proteomes" id="UP001149140"/>
    </source>
</evidence>
<reference evidence="1" key="1">
    <citation type="submission" date="2022-10" db="EMBL/GenBank/DDBJ databases">
        <title>The WGS of Solirubrobacter ginsenosidimutans DSM 21036.</title>
        <authorList>
            <person name="Jiang Z."/>
        </authorList>
    </citation>
    <scope>NUCLEOTIDE SEQUENCE</scope>
    <source>
        <strain evidence="1">DSM 21036</strain>
    </source>
</reference>
<gene>
    <name evidence="1" type="ORF">OM076_13715</name>
</gene>
<accession>A0A9X3MU76</accession>
<evidence type="ECO:0000313" key="1">
    <source>
        <dbReference type="EMBL" id="MDA0161330.1"/>
    </source>
</evidence>
<organism evidence="1 2">
    <name type="scientific">Solirubrobacter ginsenosidimutans</name>
    <dbReference type="NCBI Taxonomy" id="490573"/>
    <lineage>
        <taxon>Bacteria</taxon>
        <taxon>Bacillati</taxon>
        <taxon>Actinomycetota</taxon>
        <taxon>Thermoleophilia</taxon>
        <taxon>Solirubrobacterales</taxon>
        <taxon>Solirubrobacteraceae</taxon>
        <taxon>Solirubrobacter</taxon>
    </lineage>
</organism>
<dbReference type="AlphaFoldDB" id="A0A9X3MU76"/>
<dbReference type="Proteomes" id="UP001149140">
    <property type="component" value="Unassembled WGS sequence"/>
</dbReference>